<accession>G8F2G0</accession>
<gene>
    <name evidence="7" type="ORF">EGM_20537</name>
</gene>
<dbReference type="GO" id="GO:0005886">
    <property type="term" value="C:plasma membrane"/>
    <property type="evidence" value="ECO:0007669"/>
    <property type="project" value="UniProtKB-SubCell"/>
</dbReference>
<dbReference type="InterPro" id="IPR013783">
    <property type="entry name" value="Ig-like_fold"/>
</dbReference>
<feature type="non-terminal residue" evidence="7">
    <location>
        <position position="98"/>
    </location>
</feature>
<evidence type="ECO:0000313" key="8">
    <source>
        <dbReference type="Proteomes" id="UP000009130"/>
    </source>
</evidence>
<evidence type="ECO:0000256" key="1">
    <source>
        <dbReference type="ARBA" id="ARBA00004236"/>
    </source>
</evidence>
<evidence type="ECO:0000259" key="6">
    <source>
        <dbReference type="PROSITE" id="PS50835"/>
    </source>
</evidence>
<evidence type="ECO:0000256" key="4">
    <source>
        <dbReference type="ARBA" id="ARBA00022859"/>
    </source>
</evidence>
<keyword evidence="4" id="KW-0391">Immunity</keyword>
<feature type="non-terminal residue" evidence="7">
    <location>
        <position position="1"/>
    </location>
</feature>
<dbReference type="InterPro" id="IPR050413">
    <property type="entry name" value="TCR_beta_variable"/>
</dbReference>
<keyword evidence="2" id="KW-1003">Cell membrane</keyword>
<dbReference type="Proteomes" id="UP000009130">
    <property type="component" value="Unassembled WGS sequence"/>
</dbReference>
<dbReference type="EMBL" id="JH330014">
    <property type="protein sequence ID" value="EHH61474.1"/>
    <property type="molecule type" value="Genomic_DNA"/>
</dbReference>
<dbReference type="SMART" id="SM00406">
    <property type="entry name" value="IGv"/>
    <property type="match status" value="1"/>
</dbReference>
<name>G8F2G0_MACFA</name>
<dbReference type="GO" id="GO:0002376">
    <property type="term" value="P:immune system process"/>
    <property type="evidence" value="ECO:0007669"/>
    <property type="project" value="UniProtKB-KW"/>
</dbReference>
<dbReference type="InterPro" id="IPR013106">
    <property type="entry name" value="Ig_V-set"/>
</dbReference>
<dbReference type="InterPro" id="IPR036179">
    <property type="entry name" value="Ig-like_dom_sf"/>
</dbReference>
<keyword evidence="5" id="KW-0472">Membrane</keyword>
<dbReference type="PROSITE" id="PS50835">
    <property type="entry name" value="IG_LIKE"/>
    <property type="match status" value="1"/>
</dbReference>
<keyword evidence="3" id="KW-0732">Signal</keyword>
<evidence type="ECO:0000256" key="3">
    <source>
        <dbReference type="ARBA" id="ARBA00022729"/>
    </source>
</evidence>
<dbReference type="CDD" id="cd05899">
    <property type="entry name" value="IgV_TCR_beta"/>
    <property type="match status" value="1"/>
</dbReference>
<feature type="domain" description="Ig-like" evidence="6">
    <location>
        <begin position="3"/>
        <end position="98"/>
    </location>
</feature>
<evidence type="ECO:0000256" key="5">
    <source>
        <dbReference type="ARBA" id="ARBA00023136"/>
    </source>
</evidence>
<dbReference type="PANTHER" id="PTHR23268:SF107">
    <property type="entry name" value="T CELL RECEPTOR BETA VARIABLE 6-1"/>
    <property type="match status" value="1"/>
</dbReference>
<sequence length="98" mass="10880">VNAGVTQTPKFQILKTGQNMTLKCAQDMNHDYMYWYRQDPGMGLRLIHYSATEDTTDPAGLPSDRFSAERTEGSVSTLKIQRTEQGDSAVYLCASSLA</sequence>
<dbReference type="Pfam" id="PF07686">
    <property type="entry name" value="V-set"/>
    <property type="match status" value="1"/>
</dbReference>
<evidence type="ECO:0000313" key="7">
    <source>
        <dbReference type="EMBL" id="EHH61474.1"/>
    </source>
</evidence>
<protein>
    <recommendedName>
        <fullName evidence="6">Ig-like domain-containing protein</fullName>
    </recommendedName>
</protein>
<dbReference type="InterPro" id="IPR007110">
    <property type="entry name" value="Ig-like_dom"/>
</dbReference>
<dbReference type="PANTHER" id="PTHR23268">
    <property type="entry name" value="T-CELL RECEPTOR BETA CHAIN"/>
    <property type="match status" value="1"/>
</dbReference>
<dbReference type="SUPFAM" id="SSF48726">
    <property type="entry name" value="Immunoglobulin"/>
    <property type="match status" value="1"/>
</dbReference>
<organism evidence="8">
    <name type="scientific">Macaca fascicularis</name>
    <name type="common">Crab-eating macaque</name>
    <name type="synonym">Cynomolgus monkey</name>
    <dbReference type="NCBI Taxonomy" id="9541"/>
    <lineage>
        <taxon>Eukaryota</taxon>
        <taxon>Metazoa</taxon>
        <taxon>Chordata</taxon>
        <taxon>Craniata</taxon>
        <taxon>Vertebrata</taxon>
        <taxon>Euteleostomi</taxon>
        <taxon>Mammalia</taxon>
        <taxon>Eutheria</taxon>
        <taxon>Euarchontoglires</taxon>
        <taxon>Primates</taxon>
        <taxon>Haplorrhini</taxon>
        <taxon>Catarrhini</taxon>
        <taxon>Cercopithecidae</taxon>
        <taxon>Cercopithecinae</taxon>
        <taxon>Macaca</taxon>
    </lineage>
</organism>
<dbReference type="AlphaFoldDB" id="G8F2G0"/>
<dbReference type="Gene3D" id="2.60.40.10">
    <property type="entry name" value="Immunoglobulins"/>
    <property type="match status" value="1"/>
</dbReference>
<reference evidence="7 8" key="1">
    <citation type="journal article" date="2011" name="Nat. Biotechnol.">
        <title>Genome sequencing and comparison of two nonhuman primate animal models, the cynomolgus and Chinese rhesus macaques.</title>
        <authorList>
            <person name="Yan G."/>
            <person name="Zhang G."/>
            <person name="Fang X."/>
            <person name="Zhang Y."/>
            <person name="Li C."/>
            <person name="Ling F."/>
            <person name="Cooper D.N."/>
            <person name="Li Q."/>
            <person name="Li Y."/>
            <person name="van Gool A.J."/>
            <person name="Du H."/>
            <person name="Chen J."/>
            <person name="Chen R."/>
            <person name="Zhang P."/>
            <person name="Huang Z."/>
            <person name="Thompson J.R."/>
            <person name="Meng Y."/>
            <person name="Bai Y."/>
            <person name="Wang J."/>
            <person name="Zhuo M."/>
            <person name="Wang T."/>
            <person name="Huang Y."/>
            <person name="Wei L."/>
            <person name="Li J."/>
            <person name="Wang Z."/>
            <person name="Hu H."/>
            <person name="Yang P."/>
            <person name="Le L."/>
            <person name="Stenson P.D."/>
            <person name="Li B."/>
            <person name="Liu X."/>
            <person name="Ball E.V."/>
            <person name="An N."/>
            <person name="Huang Q."/>
            <person name="Zhang Y."/>
            <person name="Fan W."/>
            <person name="Zhang X."/>
            <person name="Li Y."/>
            <person name="Wang W."/>
            <person name="Katze M.G."/>
            <person name="Su B."/>
            <person name="Nielsen R."/>
            <person name="Yang H."/>
            <person name="Wang J."/>
            <person name="Wang X."/>
            <person name="Wang J."/>
        </authorList>
    </citation>
    <scope>NUCLEOTIDE SEQUENCE [LARGE SCALE GENOMIC DNA]</scope>
    <source>
        <strain evidence="7 8">CE-4</strain>
    </source>
</reference>
<dbReference type="GO" id="GO:0007166">
    <property type="term" value="P:cell surface receptor signaling pathway"/>
    <property type="evidence" value="ECO:0007669"/>
    <property type="project" value="TreeGrafter"/>
</dbReference>
<proteinExistence type="predicted"/>
<comment type="subcellular location">
    <subcellularLocation>
        <location evidence="1">Cell membrane</location>
    </subcellularLocation>
</comment>
<evidence type="ECO:0000256" key="2">
    <source>
        <dbReference type="ARBA" id="ARBA00022475"/>
    </source>
</evidence>